<accession>A0A699W0C5</accession>
<sequence>LRFQEEPSIHNAPVPRADDPYVMVRDTAMGTREDEDIDAVALRDAQPPESRRSPRDS</sequence>
<proteinExistence type="predicted"/>
<protein>
    <submittedName>
        <fullName evidence="2">Uncharacterized protein</fullName>
    </submittedName>
</protein>
<feature type="non-terminal residue" evidence="2">
    <location>
        <position position="1"/>
    </location>
</feature>
<dbReference type="AlphaFoldDB" id="A0A699W0C5"/>
<evidence type="ECO:0000256" key="1">
    <source>
        <dbReference type="SAM" id="MobiDB-lite"/>
    </source>
</evidence>
<feature type="region of interest" description="Disordered" evidence="1">
    <location>
        <begin position="29"/>
        <end position="57"/>
    </location>
</feature>
<organism evidence="2">
    <name type="scientific">Tanacetum cinerariifolium</name>
    <name type="common">Dalmatian daisy</name>
    <name type="synonym">Chrysanthemum cinerariifolium</name>
    <dbReference type="NCBI Taxonomy" id="118510"/>
    <lineage>
        <taxon>Eukaryota</taxon>
        <taxon>Viridiplantae</taxon>
        <taxon>Streptophyta</taxon>
        <taxon>Embryophyta</taxon>
        <taxon>Tracheophyta</taxon>
        <taxon>Spermatophyta</taxon>
        <taxon>Magnoliopsida</taxon>
        <taxon>eudicotyledons</taxon>
        <taxon>Gunneridae</taxon>
        <taxon>Pentapetalae</taxon>
        <taxon>asterids</taxon>
        <taxon>campanulids</taxon>
        <taxon>Asterales</taxon>
        <taxon>Asteraceae</taxon>
        <taxon>Asteroideae</taxon>
        <taxon>Anthemideae</taxon>
        <taxon>Anthemidinae</taxon>
        <taxon>Tanacetum</taxon>
    </lineage>
</organism>
<reference evidence="2" key="1">
    <citation type="journal article" date="2019" name="Sci. Rep.">
        <title>Draft genome of Tanacetum cinerariifolium, the natural source of mosquito coil.</title>
        <authorList>
            <person name="Yamashiro T."/>
            <person name="Shiraishi A."/>
            <person name="Satake H."/>
            <person name="Nakayama K."/>
        </authorList>
    </citation>
    <scope>NUCLEOTIDE SEQUENCE</scope>
</reference>
<name>A0A699W0C5_TANCI</name>
<comment type="caution">
    <text evidence="2">The sequence shown here is derived from an EMBL/GenBank/DDBJ whole genome shotgun (WGS) entry which is preliminary data.</text>
</comment>
<gene>
    <name evidence="2" type="ORF">Tci_913271</name>
</gene>
<evidence type="ECO:0000313" key="2">
    <source>
        <dbReference type="EMBL" id="GFD41302.1"/>
    </source>
</evidence>
<dbReference type="EMBL" id="BKCJ011549837">
    <property type="protein sequence ID" value="GFD41302.1"/>
    <property type="molecule type" value="Genomic_DNA"/>
</dbReference>